<keyword evidence="3" id="KW-1185">Reference proteome</keyword>
<dbReference type="RefSeq" id="WP_172556285.1">
    <property type="nucleotide sequence ID" value="NZ_UFWZ01000001.1"/>
</dbReference>
<dbReference type="Proteomes" id="UP000254664">
    <property type="component" value="Unassembled WGS sequence"/>
</dbReference>
<feature type="domain" description="Siphovirus-type tail component C-terminal" evidence="1">
    <location>
        <begin position="139"/>
        <end position="231"/>
    </location>
</feature>
<organism evidence="2 3">
    <name type="scientific">Clostridium putrefaciens</name>
    <dbReference type="NCBI Taxonomy" id="99675"/>
    <lineage>
        <taxon>Bacteria</taxon>
        <taxon>Bacillati</taxon>
        <taxon>Bacillota</taxon>
        <taxon>Clostridia</taxon>
        <taxon>Eubacteriales</taxon>
        <taxon>Clostridiaceae</taxon>
        <taxon>Clostridium</taxon>
    </lineage>
</organism>
<dbReference type="EMBL" id="UFWZ01000001">
    <property type="protein sequence ID" value="SUY47050.1"/>
    <property type="molecule type" value="Genomic_DNA"/>
</dbReference>
<sequence>MLINNINISNFKAKLLDRNIKSAEIDIINDWNTNSIAPFVDDKYKAKYKTLTLVLDIICSNANELEIMKSNLIKQLAISTIKFDDIEYYYRGFVSGTPTFNYIMKGNETLNVDMLVIAEKEQVTEAMNRISTKIINIPGNLETPCILEISPSVDDIDLVITGLSEEAITIRNLKQGKKIIINGEDCTVFQEGINKFNDTDLWEFPSLKPGLNTITGSKNTMDINIKYKGRWI</sequence>
<dbReference type="InterPro" id="IPR054738">
    <property type="entry name" value="Siphovirus-type_tail_C"/>
</dbReference>
<name>A0A381J738_9CLOT</name>
<evidence type="ECO:0000313" key="3">
    <source>
        <dbReference type="Proteomes" id="UP000254664"/>
    </source>
</evidence>
<evidence type="ECO:0000259" key="1">
    <source>
        <dbReference type="Pfam" id="PF22768"/>
    </source>
</evidence>
<evidence type="ECO:0000313" key="2">
    <source>
        <dbReference type="EMBL" id="SUY47050.1"/>
    </source>
</evidence>
<reference evidence="2 3" key="1">
    <citation type="submission" date="2018-06" db="EMBL/GenBank/DDBJ databases">
        <authorList>
            <consortium name="Pathogen Informatics"/>
            <person name="Doyle S."/>
        </authorList>
    </citation>
    <scope>NUCLEOTIDE SEQUENCE [LARGE SCALE GENOMIC DNA]</scope>
    <source>
        <strain evidence="2 3">NCTC9836</strain>
    </source>
</reference>
<proteinExistence type="predicted"/>
<gene>
    <name evidence="2" type="ORF">NCTC9836_01377</name>
</gene>
<accession>A0A381J738</accession>
<protein>
    <submittedName>
        <fullName evidence="2">Tail component family protein</fullName>
    </submittedName>
</protein>
<dbReference type="AlphaFoldDB" id="A0A381J738"/>
<dbReference type="Pfam" id="PF22768">
    <property type="entry name" value="SPP1_Dit"/>
    <property type="match status" value="1"/>
</dbReference>